<feature type="non-terminal residue" evidence="1">
    <location>
        <position position="1"/>
    </location>
</feature>
<feature type="non-terminal residue" evidence="1">
    <location>
        <position position="67"/>
    </location>
</feature>
<name>A0A8S3JKM4_9BILA</name>
<dbReference type="Proteomes" id="UP000676336">
    <property type="component" value="Unassembled WGS sequence"/>
</dbReference>
<proteinExistence type="predicted"/>
<reference evidence="1" key="1">
    <citation type="submission" date="2021-02" db="EMBL/GenBank/DDBJ databases">
        <authorList>
            <person name="Nowell W R."/>
        </authorList>
    </citation>
    <scope>NUCLEOTIDE SEQUENCE</scope>
</reference>
<sequence length="67" mass="8312">MEGKKLEVVKEFKYLGFTWTSLSPFYNDVFYWDTFHKNKNDHMGHFFRMKRVGLVRERHQSLLLQWL</sequence>
<protein>
    <submittedName>
        <fullName evidence="1">Uncharacterized protein</fullName>
    </submittedName>
</protein>
<evidence type="ECO:0000313" key="2">
    <source>
        <dbReference type="Proteomes" id="UP000676336"/>
    </source>
</evidence>
<accession>A0A8S3JKM4</accession>
<comment type="caution">
    <text evidence="1">The sequence shown here is derived from an EMBL/GenBank/DDBJ whole genome shotgun (WGS) entry which is preliminary data.</text>
</comment>
<dbReference type="EMBL" id="CAJOBI010347839">
    <property type="protein sequence ID" value="CAF5219169.1"/>
    <property type="molecule type" value="Genomic_DNA"/>
</dbReference>
<organism evidence="1 2">
    <name type="scientific">Rotaria magnacalcarata</name>
    <dbReference type="NCBI Taxonomy" id="392030"/>
    <lineage>
        <taxon>Eukaryota</taxon>
        <taxon>Metazoa</taxon>
        <taxon>Spiralia</taxon>
        <taxon>Gnathifera</taxon>
        <taxon>Rotifera</taxon>
        <taxon>Eurotatoria</taxon>
        <taxon>Bdelloidea</taxon>
        <taxon>Philodinida</taxon>
        <taxon>Philodinidae</taxon>
        <taxon>Rotaria</taxon>
    </lineage>
</organism>
<evidence type="ECO:0000313" key="1">
    <source>
        <dbReference type="EMBL" id="CAF5219169.1"/>
    </source>
</evidence>
<dbReference type="AlphaFoldDB" id="A0A8S3JKM4"/>
<gene>
    <name evidence="1" type="ORF">SMN809_LOCUS81297</name>
</gene>